<keyword evidence="2" id="KW-1185">Reference proteome</keyword>
<sequence>MSDETFMDEIEKRRAYESQRSRQMLARLEFLLERLIAFRPFGENGAMIRSSILSSLCGIRA</sequence>
<dbReference type="EMBL" id="JAZHGC010000012">
    <property type="protein sequence ID" value="MEM5287238.1"/>
    <property type="molecule type" value="Genomic_DNA"/>
</dbReference>
<accession>A0ABU9QCU9</accession>
<dbReference type="Proteomes" id="UP001494588">
    <property type="component" value="Unassembled WGS sequence"/>
</dbReference>
<gene>
    <name evidence="1" type="ORF">V4C55_16055</name>
</gene>
<comment type="caution">
    <text evidence="1">The sequence shown here is derived from an EMBL/GenBank/DDBJ whole genome shotgun (WGS) entry which is preliminary data.</text>
</comment>
<evidence type="ECO:0000313" key="2">
    <source>
        <dbReference type="Proteomes" id="UP001494588"/>
    </source>
</evidence>
<protein>
    <submittedName>
        <fullName evidence="1">Uncharacterized protein</fullName>
    </submittedName>
</protein>
<reference evidence="1 2" key="1">
    <citation type="submission" date="2024-01" db="EMBL/GenBank/DDBJ databases">
        <title>The diversity of rhizobia nodulating Mimosa spp. in eleven states of Brazil covering several biomes is determined by host plant, location, and edaphic factors.</title>
        <authorList>
            <person name="Rouws L."/>
            <person name="Barauna A."/>
            <person name="Beukes C."/>
            <person name="De Faria S.M."/>
            <person name="Gross E."/>
            <person name="Dos Reis Junior F.B."/>
            <person name="Simon M."/>
            <person name="Maluk M."/>
            <person name="Odee D.W."/>
            <person name="Kenicer G."/>
            <person name="Young J.P.W."/>
            <person name="Reis V.M."/>
            <person name="Zilli J."/>
            <person name="James E.K."/>
        </authorList>
    </citation>
    <scope>NUCLEOTIDE SEQUENCE [LARGE SCALE GENOMIC DNA]</scope>
    <source>
        <strain evidence="1 2">JPY77</strain>
    </source>
</reference>
<proteinExistence type="predicted"/>
<evidence type="ECO:0000313" key="1">
    <source>
        <dbReference type="EMBL" id="MEM5287238.1"/>
    </source>
</evidence>
<name>A0ABU9QCU9_9BURK</name>
<dbReference type="RefSeq" id="WP_201649248.1">
    <property type="nucleotide sequence ID" value="NZ_CAJHCS010000004.1"/>
</dbReference>
<organism evidence="1 2">
    <name type="scientific">Paraburkholderia sabiae</name>
    <dbReference type="NCBI Taxonomy" id="273251"/>
    <lineage>
        <taxon>Bacteria</taxon>
        <taxon>Pseudomonadati</taxon>
        <taxon>Pseudomonadota</taxon>
        <taxon>Betaproteobacteria</taxon>
        <taxon>Burkholderiales</taxon>
        <taxon>Burkholderiaceae</taxon>
        <taxon>Paraburkholderia</taxon>
    </lineage>
</organism>